<dbReference type="PANTHER" id="PTHR33371:SF19">
    <property type="entry name" value="MCE-FAMILY PROTEIN MCE4A"/>
    <property type="match status" value="1"/>
</dbReference>
<dbReference type="NCBIfam" id="TIGR00996">
    <property type="entry name" value="Mtu_fam_mce"/>
    <property type="match status" value="1"/>
</dbReference>
<evidence type="ECO:0000259" key="2">
    <source>
        <dbReference type="Pfam" id="PF02470"/>
    </source>
</evidence>
<dbReference type="InterPro" id="IPR005693">
    <property type="entry name" value="Mce"/>
</dbReference>
<accession>A0A846WUJ4</accession>
<evidence type="ECO:0000256" key="1">
    <source>
        <dbReference type="SAM" id="Phobius"/>
    </source>
</evidence>
<dbReference type="Pfam" id="PF11887">
    <property type="entry name" value="Mce4_CUP1"/>
    <property type="match status" value="1"/>
</dbReference>
<keyword evidence="1" id="KW-0472">Membrane</keyword>
<dbReference type="GO" id="GO:0051701">
    <property type="term" value="P:biological process involved in interaction with host"/>
    <property type="evidence" value="ECO:0007669"/>
    <property type="project" value="TreeGrafter"/>
</dbReference>
<dbReference type="EMBL" id="JAAXPC010000018">
    <property type="protein sequence ID" value="NKY04410.1"/>
    <property type="molecule type" value="Genomic_DNA"/>
</dbReference>
<dbReference type="InterPro" id="IPR003399">
    <property type="entry name" value="Mce/MlaD"/>
</dbReference>
<feature type="transmembrane region" description="Helical" evidence="1">
    <location>
        <begin position="12"/>
        <end position="34"/>
    </location>
</feature>
<sequence length="388" mass="40946">MNHFAELSRRANVALGLLLIVAIIGAVALSISLYKGSFNDTTDVTLVTDRTGLMLEKGSDVKLNGVVVGQVGRITFQDNTVHIALAMDTDQAAHIPANVTAAIDPTTLLGPKFVTLVPPVSSDPEHLSGGDVISATRVTTEVNDLLASLVEVMKEIDPQRVSTVTTNLSTALAGTGNRVGTLVDQLNEYLGDFNPYLGALRSDLRVGASVADRLSSAAPELLFTVRQASVTARTLSRNQAQFTAFVLSFSDFGQAGRDLFVRGGIPLERAAGSLNAPLNLLNEFSPIYPCFLSNLALTNQYLERTVGGSARPGLNVVSTLLMGNPPYTYPDNLPKVGLSGTAPSCYASSASPTPHIAFDDGSDAYRPINSPDDLVGNPLATMLYGVGR</sequence>
<dbReference type="Pfam" id="PF02470">
    <property type="entry name" value="MlaD"/>
    <property type="match status" value="1"/>
</dbReference>
<evidence type="ECO:0000313" key="4">
    <source>
        <dbReference type="EMBL" id="NKY04410.1"/>
    </source>
</evidence>
<dbReference type="InterPro" id="IPR052336">
    <property type="entry name" value="MlaD_Phospholipid_Transporter"/>
</dbReference>
<evidence type="ECO:0000313" key="5">
    <source>
        <dbReference type="Proteomes" id="UP000563898"/>
    </source>
</evidence>
<feature type="domain" description="Mammalian cell entry C-terminal" evidence="3">
    <location>
        <begin position="124"/>
        <end position="337"/>
    </location>
</feature>
<keyword evidence="1" id="KW-1133">Transmembrane helix</keyword>
<reference evidence="4 5" key="1">
    <citation type="submission" date="2020-04" db="EMBL/GenBank/DDBJ databases">
        <title>MicrobeNet Type strains.</title>
        <authorList>
            <person name="Nicholson A.C."/>
        </authorList>
    </citation>
    <scope>NUCLEOTIDE SEQUENCE [LARGE SCALE GENOMIC DNA]</scope>
    <source>
        <strain evidence="4 5">ATCC BAA-14</strain>
    </source>
</reference>
<comment type="caution">
    <text evidence="4">The sequence shown here is derived from an EMBL/GenBank/DDBJ whole genome shotgun (WGS) entry which is preliminary data.</text>
</comment>
<keyword evidence="1" id="KW-0812">Transmembrane</keyword>
<protein>
    <submittedName>
        <fullName evidence="4">MCE family protein</fullName>
    </submittedName>
</protein>
<gene>
    <name evidence="4" type="ORF">HGA05_22845</name>
</gene>
<dbReference type="InterPro" id="IPR024516">
    <property type="entry name" value="Mce_C"/>
</dbReference>
<name>A0A846WUJ4_9ACTN</name>
<dbReference type="Proteomes" id="UP000563898">
    <property type="component" value="Unassembled WGS sequence"/>
</dbReference>
<dbReference type="GO" id="GO:0005576">
    <property type="term" value="C:extracellular region"/>
    <property type="evidence" value="ECO:0007669"/>
    <property type="project" value="TreeGrafter"/>
</dbReference>
<dbReference type="AlphaFoldDB" id="A0A846WUJ4"/>
<proteinExistence type="predicted"/>
<evidence type="ECO:0000259" key="3">
    <source>
        <dbReference type="Pfam" id="PF11887"/>
    </source>
</evidence>
<feature type="domain" description="Mce/MlaD" evidence="2">
    <location>
        <begin position="41"/>
        <end position="119"/>
    </location>
</feature>
<organism evidence="4 5">
    <name type="scientific">Gordonia polyisoprenivorans</name>
    <dbReference type="NCBI Taxonomy" id="84595"/>
    <lineage>
        <taxon>Bacteria</taxon>
        <taxon>Bacillati</taxon>
        <taxon>Actinomycetota</taxon>
        <taxon>Actinomycetes</taxon>
        <taxon>Mycobacteriales</taxon>
        <taxon>Gordoniaceae</taxon>
        <taxon>Gordonia</taxon>
    </lineage>
</organism>
<dbReference type="PANTHER" id="PTHR33371">
    <property type="entry name" value="INTERMEMBRANE PHOSPHOLIPID TRANSPORT SYSTEM BINDING PROTEIN MLAD-RELATED"/>
    <property type="match status" value="1"/>
</dbReference>
<dbReference type="RefSeq" id="WP_006372149.1">
    <property type="nucleotide sequence ID" value="NZ_JAAXPC010000018.1"/>
</dbReference>